<dbReference type="InterPro" id="IPR014710">
    <property type="entry name" value="RmlC-like_jellyroll"/>
</dbReference>
<dbReference type="GO" id="GO:0051453">
    <property type="term" value="P:regulation of intracellular pH"/>
    <property type="evidence" value="ECO:0007669"/>
    <property type="project" value="TreeGrafter"/>
</dbReference>
<feature type="transmembrane region" description="Helical" evidence="11">
    <location>
        <begin position="131"/>
        <end position="153"/>
    </location>
</feature>
<evidence type="ECO:0000256" key="2">
    <source>
        <dbReference type="ARBA" id="ARBA00022448"/>
    </source>
</evidence>
<dbReference type="GO" id="GO:0015386">
    <property type="term" value="F:potassium:proton antiporter activity"/>
    <property type="evidence" value="ECO:0007669"/>
    <property type="project" value="TreeGrafter"/>
</dbReference>
<evidence type="ECO:0000256" key="5">
    <source>
        <dbReference type="ARBA" id="ARBA00022692"/>
    </source>
</evidence>
<feature type="transmembrane region" description="Helical" evidence="11">
    <location>
        <begin position="6"/>
        <end position="27"/>
    </location>
</feature>
<evidence type="ECO:0000256" key="3">
    <source>
        <dbReference type="ARBA" id="ARBA00022449"/>
    </source>
</evidence>
<feature type="transmembrane region" description="Helical" evidence="11">
    <location>
        <begin position="321"/>
        <end position="348"/>
    </location>
</feature>
<feature type="transmembrane region" description="Helical" evidence="11">
    <location>
        <begin position="236"/>
        <end position="253"/>
    </location>
</feature>
<dbReference type="PROSITE" id="PS50042">
    <property type="entry name" value="CNMP_BINDING_3"/>
    <property type="match status" value="1"/>
</dbReference>
<evidence type="ECO:0000256" key="8">
    <source>
        <dbReference type="ARBA" id="ARBA00023065"/>
    </source>
</evidence>
<keyword evidence="2" id="KW-0813">Transport</keyword>
<feature type="transmembrane region" description="Helical" evidence="11">
    <location>
        <begin position="71"/>
        <end position="90"/>
    </location>
</feature>
<keyword evidence="5 11" id="KW-0812">Transmembrane</keyword>
<dbReference type="Pfam" id="PF00999">
    <property type="entry name" value="Na_H_Exchanger"/>
    <property type="match status" value="1"/>
</dbReference>
<keyword evidence="14" id="KW-1185">Reference proteome</keyword>
<dbReference type="EMBL" id="FNEM01000006">
    <property type="protein sequence ID" value="SDJ28180.1"/>
    <property type="molecule type" value="Genomic_DNA"/>
</dbReference>
<evidence type="ECO:0000256" key="7">
    <source>
        <dbReference type="ARBA" id="ARBA00023053"/>
    </source>
</evidence>
<keyword evidence="8" id="KW-0406">Ion transport</keyword>
<keyword evidence="7" id="KW-0915">Sodium</keyword>
<evidence type="ECO:0000256" key="6">
    <source>
        <dbReference type="ARBA" id="ARBA00022989"/>
    </source>
</evidence>
<evidence type="ECO:0000259" key="12">
    <source>
        <dbReference type="PROSITE" id="PS50042"/>
    </source>
</evidence>
<comment type="subcellular location">
    <subcellularLocation>
        <location evidence="1">Cell membrane</location>
        <topology evidence="1">Multi-pass membrane protein</topology>
    </subcellularLocation>
</comment>
<dbReference type="InterPro" id="IPR018422">
    <property type="entry name" value="Cation/H_exchanger_CPA1"/>
</dbReference>
<feature type="transmembrane region" description="Helical" evidence="11">
    <location>
        <begin position="34"/>
        <end position="51"/>
    </location>
</feature>
<dbReference type="InterPro" id="IPR018490">
    <property type="entry name" value="cNMP-bd_dom_sf"/>
</dbReference>
<keyword evidence="3" id="KW-0050">Antiport</keyword>
<organism evidence="13 14">
    <name type="scientific">Ferrimonas sediminum</name>
    <dbReference type="NCBI Taxonomy" id="718193"/>
    <lineage>
        <taxon>Bacteria</taxon>
        <taxon>Pseudomonadati</taxon>
        <taxon>Pseudomonadota</taxon>
        <taxon>Gammaproteobacteria</taxon>
        <taxon>Alteromonadales</taxon>
        <taxon>Ferrimonadaceae</taxon>
        <taxon>Ferrimonas</taxon>
    </lineage>
</organism>
<dbReference type="PANTHER" id="PTHR10110:SF86">
    <property type="entry name" value="SODIUM_HYDROGEN EXCHANGER 7"/>
    <property type="match status" value="1"/>
</dbReference>
<evidence type="ECO:0000313" key="13">
    <source>
        <dbReference type="EMBL" id="SDJ28180.1"/>
    </source>
</evidence>
<evidence type="ECO:0000256" key="1">
    <source>
        <dbReference type="ARBA" id="ARBA00004651"/>
    </source>
</evidence>
<dbReference type="Proteomes" id="UP000199527">
    <property type="component" value="Unassembled WGS sequence"/>
</dbReference>
<dbReference type="GO" id="GO:0098719">
    <property type="term" value="P:sodium ion import across plasma membrane"/>
    <property type="evidence" value="ECO:0007669"/>
    <property type="project" value="TreeGrafter"/>
</dbReference>
<dbReference type="OrthoDB" id="9774146at2"/>
<feature type="transmembrane region" description="Helical" evidence="11">
    <location>
        <begin position="360"/>
        <end position="382"/>
    </location>
</feature>
<gene>
    <name evidence="13" type="ORF">SAMN04488540_106173</name>
</gene>
<dbReference type="InterPro" id="IPR000595">
    <property type="entry name" value="cNMP-bd_dom"/>
</dbReference>
<dbReference type="CDD" id="cd00038">
    <property type="entry name" value="CAP_ED"/>
    <property type="match status" value="1"/>
</dbReference>
<evidence type="ECO:0000256" key="4">
    <source>
        <dbReference type="ARBA" id="ARBA00022475"/>
    </source>
</evidence>
<feature type="transmembrane region" description="Helical" evidence="11">
    <location>
        <begin position="259"/>
        <end position="276"/>
    </location>
</feature>
<feature type="transmembrane region" description="Helical" evidence="11">
    <location>
        <begin position="297"/>
        <end position="315"/>
    </location>
</feature>
<keyword evidence="4" id="KW-1003">Cell membrane</keyword>
<feature type="transmembrane region" description="Helical" evidence="11">
    <location>
        <begin position="394"/>
        <end position="417"/>
    </location>
</feature>
<dbReference type="InterPro" id="IPR006153">
    <property type="entry name" value="Cation/H_exchanger_TM"/>
</dbReference>
<protein>
    <submittedName>
        <fullName evidence="13">NhaP-type Na+/H+ or K+/H+ antiporter</fullName>
    </submittedName>
</protein>
<accession>A0A1G8SHN8</accession>
<feature type="transmembrane region" description="Helical" evidence="11">
    <location>
        <begin position="102"/>
        <end position="125"/>
    </location>
</feature>
<evidence type="ECO:0000256" key="10">
    <source>
        <dbReference type="ARBA" id="ARBA00023201"/>
    </source>
</evidence>
<feature type="domain" description="Cyclic nucleotide-binding" evidence="12">
    <location>
        <begin position="701"/>
        <end position="778"/>
    </location>
</feature>
<evidence type="ECO:0000313" key="14">
    <source>
        <dbReference type="Proteomes" id="UP000199527"/>
    </source>
</evidence>
<keyword evidence="10" id="KW-0739">Sodium transport</keyword>
<dbReference type="AlphaFoldDB" id="A0A1G8SHN8"/>
<dbReference type="Gene3D" id="6.10.140.1330">
    <property type="match status" value="1"/>
</dbReference>
<evidence type="ECO:0000256" key="11">
    <source>
        <dbReference type="SAM" id="Phobius"/>
    </source>
</evidence>
<feature type="transmembrane region" description="Helical" evidence="11">
    <location>
        <begin position="210"/>
        <end position="229"/>
    </location>
</feature>
<dbReference type="GO" id="GO:0005886">
    <property type="term" value="C:plasma membrane"/>
    <property type="evidence" value="ECO:0007669"/>
    <property type="project" value="UniProtKB-SubCell"/>
</dbReference>
<dbReference type="PANTHER" id="PTHR10110">
    <property type="entry name" value="SODIUM/HYDROGEN EXCHANGER"/>
    <property type="match status" value="1"/>
</dbReference>
<evidence type="ECO:0000256" key="9">
    <source>
        <dbReference type="ARBA" id="ARBA00023136"/>
    </source>
</evidence>
<dbReference type="GO" id="GO:0015385">
    <property type="term" value="F:sodium:proton antiporter activity"/>
    <property type="evidence" value="ECO:0007669"/>
    <property type="project" value="InterPro"/>
</dbReference>
<keyword evidence="6 11" id="KW-1133">Transmembrane helix</keyword>
<dbReference type="Gene3D" id="2.60.120.10">
    <property type="entry name" value="Jelly Rolls"/>
    <property type="match status" value="1"/>
</dbReference>
<dbReference type="RefSeq" id="WP_090365064.1">
    <property type="nucleotide sequence ID" value="NZ_FNEM01000006.1"/>
</dbReference>
<name>A0A1G8SHN8_9GAMM</name>
<dbReference type="SUPFAM" id="SSF51206">
    <property type="entry name" value="cAMP-binding domain-like"/>
    <property type="match status" value="1"/>
</dbReference>
<reference evidence="14" key="1">
    <citation type="submission" date="2016-10" db="EMBL/GenBank/DDBJ databases">
        <authorList>
            <person name="Varghese N."/>
            <person name="Submissions S."/>
        </authorList>
    </citation>
    <scope>NUCLEOTIDE SEQUENCE [LARGE SCALE GENOMIC DNA]</scope>
    <source>
        <strain evidence="14">DSM 23317</strain>
    </source>
</reference>
<proteinExistence type="predicted"/>
<keyword evidence="9 11" id="KW-0472">Membrane</keyword>
<sequence>MVHEPALLILVFIILALLIGAAVRHALKQRGLPYTVALLVVGLAIGLAHRGELLITWAPVLDEAFELVAEITPHIILYVFLPTLIFESAFSMEAHLFRRMFLQIAILAIPGLMVAAALTALLVKWAFPWEWSWAVCLLFGTLISATDPVAVVALLKEVSSRKRLETLIEGESLLNDGTAIVLFSLFYALATLGGQDSGPSAHVVLEFGQVVLGGLAVGILVGGLAIWWIGRVFNDPIIEITLSVVAAYLVYFVAERLHVSGVVALVSLALMFAGSGRTRISPEVTGFLHHFWEMMAHIANTVIFLVVGILIATRVPLDQPALWQALVLLYLSLIVIRAITIGLFLPLLQKVGTPLSREKALVLLWGGLRGAVSLALALTIAADGLLDRQLADQILFLCAGIVVLTIVVNGGTMGRLLGWLKLDRLPEAKQATVDRVVTEVTRELNEMLPGMMTHEFLSGSDWKAVRRQVRLEDQLAETSNTELPAQELEVAFRRRLLETERRSYWLQFEQGTLGRTATEQLVHVVERALDGPPAIGPRDGLSTVWRTPPWLDWLRSIAGVRRLVNALLYRRLALGYDLARGFIQAQEELRSHIDPLAPSPTSACEVHRQVDLNCTLAADYITQVRDCHPELIQALETQAASRLLLNRERAVVQQQLRLAVLDQPEAARLLYDVEQRMVALQRSPLARHPAKIEQWQRLMPWARECSETTRAKLVDALEPELCNPGDHLVSQGEPLSALGVLIEGSLQVAYTGEERPRHRQLGPGEPFAALALLSGHAPASYQASTLCRIGWLSGDTLREMMAADPPLAQAVAGLVAAEIKDER</sequence>
<dbReference type="SMART" id="SM00100">
    <property type="entry name" value="cNMP"/>
    <property type="match status" value="1"/>
</dbReference>
<dbReference type="Pfam" id="PF00027">
    <property type="entry name" value="cNMP_binding"/>
    <property type="match status" value="1"/>
</dbReference>